<dbReference type="SMART" id="SM00219">
    <property type="entry name" value="TyrKc"/>
    <property type="match status" value="1"/>
</dbReference>
<dbReference type="HOGENOM" id="CLU_000288_158_3_1"/>
<dbReference type="Pfam" id="PF19584">
    <property type="entry name" value="MCAfunc"/>
    <property type="match status" value="1"/>
</dbReference>
<dbReference type="STRING" id="77586.A0A0D9XV35"/>
<dbReference type="InterPro" id="IPR059179">
    <property type="entry name" value="MLKL-like_MCAfunc"/>
</dbReference>
<proteinExistence type="predicted"/>
<dbReference type="InterPro" id="IPR000719">
    <property type="entry name" value="Prot_kinase_dom"/>
</dbReference>
<evidence type="ECO:0000259" key="2">
    <source>
        <dbReference type="PROSITE" id="PS50011"/>
    </source>
</evidence>
<protein>
    <recommendedName>
        <fullName evidence="2">Protein kinase domain-containing protein</fullName>
    </recommendedName>
</protein>
<dbReference type="SUPFAM" id="SSF56112">
    <property type="entry name" value="Protein kinase-like (PK-like)"/>
    <property type="match status" value="1"/>
</dbReference>
<dbReference type="PROSITE" id="PS00109">
    <property type="entry name" value="PROTEIN_KINASE_TYR"/>
    <property type="match status" value="1"/>
</dbReference>
<dbReference type="PANTHER" id="PTHR46146">
    <property type="entry name" value="SERINE/THREONINE-PROTEIN KINASE-LIKE PROTEIN CCR4"/>
    <property type="match status" value="1"/>
</dbReference>
<dbReference type="InterPro" id="IPR011009">
    <property type="entry name" value="Kinase-like_dom_sf"/>
</dbReference>
<dbReference type="InterPro" id="IPR045766">
    <property type="entry name" value="MCAfunc"/>
</dbReference>
<sequence length="440" mass="49637">MAQLVGADVGGLISTIIQAVETSRQNKEECDQLARRVLMIAELLPPHLPEIQRPLVGLDDTLREAHEVVMSCQEKNVVYQSVMAGRQADKFRDVQSKIDSYISHVDVTTVPSSFERYHHLEYAEDVAQAYILLPKDKEDEEFSFAELVAATNNFAPDRMIGKGSSSTVYMGRLADGREVAIKQFYKDKFQSEHERILSHIRHNDIIRLLGCCLEERHEKKITCFPWFWRRQVVEPSSNPLLVFEYMKNGSLDKHLHGSSSSSSSPVITSWRMRIEILLGVSQAIHCLHTQLDRVVIHRDIRPSNILLDEAWVPHLSDFGFSVTGGNGNVDALRETGFGVVMLELLTGLRAKFRPDKKEGEYDGFLDGLVSFTLPIIEAGKLQKVLDRRPEPKPTPRQLEAFELVAQTAVCCLRWNGKDRPAILGVVAKLQAALDLIRADD</sequence>
<reference evidence="3 4" key="1">
    <citation type="submission" date="2012-08" db="EMBL/GenBank/DDBJ databases">
        <title>Oryza genome evolution.</title>
        <authorList>
            <person name="Wing R.A."/>
        </authorList>
    </citation>
    <scope>NUCLEOTIDE SEQUENCE</scope>
</reference>
<accession>A0A0D9XV35</accession>
<dbReference type="GO" id="GO:0005524">
    <property type="term" value="F:ATP binding"/>
    <property type="evidence" value="ECO:0007669"/>
    <property type="project" value="UniProtKB-UniRule"/>
</dbReference>
<dbReference type="GO" id="GO:0004713">
    <property type="term" value="F:protein tyrosine kinase activity"/>
    <property type="evidence" value="ECO:0007669"/>
    <property type="project" value="InterPro"/>
</dbReference>
<evidence type="ECO:0000313" key="4">
    <source>
        <dbReference type="Proteomes" id="UP000032180"/>
    </source>
</evidence>
<keyword evidence="4" id="KW-1185">Reference proteome</keyword>
<dbReference type="InterPro" id="IPR020635">
    <property type="entry name" value="Tyr_kinase_cat_dom"/>
</dbReference>
<dbReference type="AlphaFoldDB" id="A0A0D9XV35"/>
<reference evidence="4" key="2">
    <citation type="submission" date="2013-12" db="EMBL/GenBank/DDBJ databases">
        <authorList>
            <person name="Yu Y."/>
            <person name="Lee S."/>
            <person name="de Baynast K."/>
            <person name="Wissotski M."/>
            <person name="Liu L."/>
            <person name="Talag J."/>
            <person name="Goicoechea J."/>
            <person name="Angelova A."/>
            <person name="Jetty R."/>
            <person name="Kudrna D."/>
            <person name="Golser W."/>
            <person name="Rivera L."/>
            <person name="Zhang J."/>
            <person name="Wing R."/>
        </authorList>
    </citation>
    <scope>NUCLEOTIDE SEQUENCE</scope>
</reference>
<feature type="domain" description="Protein kinase" evidence="2">
    <location>
        <begin position="154"/>
        <end position="440"/>
    </location>
</feature>
<dbReference type="CDD" id="cd21037">
    <property type="entry name" value="MLKL_NTD"/>
    <property type="match status" value="1"/>
</dbReference>
<name>A0A0D9XV35_9ORYZ</name>
<dbReference type="PANTHER" id="PTHR46146:SF7">
    <property type="entry name" value="OS11G0664000 PROTEIN"/>
    <property type="match status" value="1"/>
</dbReference>
<evidence type="ECO:0000313" key="3">
    <source>
        <dbReference type="EnsemblPlants" id="LPERR11G18690.1"/>
    </source>
</evidence>
<dbReference type="InterPro" id="IPR036537">
    <property type="entry name" value="Adaptor_Cbl_N_dom_sf"/>
</dbReference>
<dbReference type="InterPro" id="IPR017441">
    <property type="entry name" value="Protein_kinase_ATP_BS"/>
</dbReference>
<dbReference type="Gramene" id="LPERR11G18690.1">
    <property type="protein sequence ID" value="LPERR11G18690.1"/>
    <property type="gene ID" value="LPERR11G18690"/>
</dbReference>
<evidence type="ECO:0000256" key="1">
    <source>
        <dbReference type="PROSITE-ProRule" id="PRU10141"/>
    </source>
</evidence>
<keyword evidence="1" id="KW-0547">Nucleotide-binding</keyword>
<dbReference type="EnsemblPlants" id="LPERR11G18690.1">
    <property type="protein sequence ID" value="LPERR11G18690.1"/>
    <property type="gene ID" value="LPERR11G18690"/>
</dbReference>
<dbReference type="eggNOG" id="KOG1187">
    <property type="taxonomic scope" value="Eukaryota"/>
</dbReference>
<dbReference type="Gene3D" id="1.20.930.20">
    <property type="entry name" value="Adaptor protein Cbl, N-terminal domain"/>
    <property type="match status" value="1"/>
</dbReference>
<dbReference type="PROSITE" id="PS00107">
    <property type="entry name" value="PROTEIN_KINASE_ATP"/>
    <property type="match status" value="1"/>
</dbReference>
<dbReference type="InterPro" id="IPR008266">
    <property type="entry name" value="Tyr_kinase_AS"/>
</dbReference>
<dbReference type="Pfam" id="PF00069">
    <property type="entry name" value="Pkinase"/>
    <property type="match status" value="1"/>
</dbReference>
<reference evidence="3" key="3">
    <citation type="submission" date="2015-04" db="UniProtKB">
        <authorList>
            <consortium name="EnsemblPlants"/>
        </authorList>
    </citation>
    <scope>IDENTIFICATION</scope>
</reference>
<dbReference type="GO" id="GO:0007166">
    <property type="term" value="P:cell surface receptor signaling pathway"/>
    <property type="evidence" value="ECO:0007669"/>
    <property type="project" value="InterPro"/>
</dbReference>
<dbReference type="Gene3D" id="3.30.200.20">
    <property type="entry name" value="Phosphorylase Kinase, domain 1"/>
    <property type="match status" value="1"/>
</dbReference>
<organism evidence="3 4">
    <name type="scientific">Leersia perrieri</name>
    <dbReference type="NCBI Taxonomy" id="77586"/>
    <lineage>
        <taxon>Eukaryota</taxon>
        <taxon>Viridiplantae</taxon>
        <taxon>Streptophyta</taxon>
        <taxon>Embryophyta</taxon>
        <taxon>Tracheophyta</taxon>
        <taxon>Spermatophyta</taxon>
        <taxon>Magnoliopsida</taxon>
        <taxon>Liliopsida</taxon>
        <taxon>Poales</taxon>
        <taxon>Poaceae</taxon>
        <taxon>BOP clade</taxon>
        <taxon>Oryzoideae</taxon>
        <taxon>Oryzeae</taxon>
        <taxon>Oryzinae</taxon>
        <taxon>Leersia</taxon>
    </lineage>
</organism>
<dbReference type="PROSITE" id="PS50011">
    <property type="entry name" value="PROTEIN_KINASE_DOM"/>
    <property type="match status" value="1"/>
</dbReference>
<keyword evidence="1" id="KW-0067">ATP-binding</keyword>
<dbReference type="Proteomes" id="UP000032180">
    <property type="component" value="Chromosome 11"/>
</dbReference>
<feature type="binding site" evidence="1">
    <location>
        <position position="182"/>
    </location>
    <ligand>
        <name>ATP</name>
        <dbReference type="ChEBI" id="CHEBI:30616"/>
    </ligand>
</feature>
<dbReference type="Gene3D" id="1.10.510.10">
    <property type="entry name" value="Transferase(Phosphotransferase) domain 1"/>
    <property type="match status" value="2"/>
</dbReference>